<evidence type="ECO:0000313" key="5">
    <source>
        <dbReference type="EMBL" id="MFC3881327.1"/>
    </source>
</evidence>
<dbReference type="PANTHER" id="PTHR43309:SF5">
    <property type="entry name" value="5-OXOPROLINASE SUBUNIT C"/>
    <property type="match status" value="1"/>
</dbReference>
<dbReference type="InterPro" id="IPR003778">
    <property type="entry name" value="CT_A_B"/>
</dbReference>
<evidence type="ECO:0000256" key="1">
    <source>
        <dbReference type="ARBA" id="ARBA00022741"/>
    </source>
</evidence>
<proteinExistence type="predicted"/>
<gene>
    <name evidence="5" type="ORF">ACFOSV_14130</name>
</gene>
<accession>A0ABV8ATJ2</accession>
<evidence type="ECO:0000256" key="3">
    <source>
        <dbReference type="ARBA" id="ARBA00022840"/>
    </source>
</evidence>
<name>A0ABV8ATJ2_9BACT</name>
<evidence type="ECO:0000256" key="2">
    <source>
        <dbReference type="ARBA" id="ARBA00022801"/>
    </source>
</evidence>
<dbReference type="Proteomes" id="UP001595805">
    <property type="component" value="Unassembled WGS sequence"/>
</dbReference>
<keyword evidence="2" id="KW-0378">Hydrolase</keyword>
<organism evidence="5 6">
    <name type="scientific">Algoriphagus namhaensis</name>
    <dbReference type="NCBI Taxonomy" id="915353"/>
    <lineage>
        <taxon>Bacteria</taxon>
        <taxon>Pseudomonadati</taxon>
        <taxon>Bacteroidota</taxon>
        <taxon>Cytophagia</taxon>
        <taxon>Cytophagales</taxon>
        <taxon>Cyclobacteriaceae</taxon>
        <taxon>Algoriphagus</taxon>
    </lineage>
</organism>
<dbReference type="PANTHER" id="PTHR43309">
    <property type="entry name" value="5-OXOPROLINASE SUBUNIT C"/>
    <property type="match status" value="1"/>
</dbReference>
<reference evidence="6" key="1">
    <citation type="journal article" date="2019" name="Int. J. Syst. Evol. Microbiol.">
        <title>The Global Catalogue of Microorganisms (GCM) 10K type strain sequencing project: providing services to taxonomists for standard genome sequencing and annotation.</title>
        <authorList>
            <consortium name="The Broad Institute Genomics Platform"/>
            <consortium name="The Broad Institute Genome Sequencing Center for Infectious Disease"/>
            <person name="Wu L."/>
            <person name="Ma J."/>
        </authorList>
    </citation>
    <scope>NUCLEOTIDE SEQUENCE [LARGE SCALE GENOMIC DNA]</scope>
    <source>
        <strain evidence="6">CCUG 60523</strain>
    </source>
</reference>
<dbReference type="InterPro" id="IPR052708">
    <property type="entry name" value="PxpC"/>
</dbReference>
<dbReference type="Gene3D" id="2.40.100.10">
    <property type="entry name" value="Cyclophilin-like"/>
    <property type="match status" value="1"/>
</dbReference>
<dbReference type="SMART" id="SM00797">
    <property type="entry name" value="AHS2"/>
    <property type="match status" value="1"/>
</dbReference>
<evidence type="ECO:0000313" key="6">
    <source>
        <dbReference type="Proteomes" id="UP001595805"/>
    </source>
</evidence>
<keyword evidence="1" id="KW-0547">Nucleotide-binding</keyword>
<dbReference type="EMBL" id="JBHRZS010000007">
    <property type="protein sequence ID" value="MFC3881327.1"/>
    <property type="molecule type" value="Genomic_DNA"/>
</dbReference>
<dbReference type="Pfam" id="PF02626">
    <property type="entry name" value="CT_A_B"/>
    <property type="match status" value="1"/>
</dbReference>
<keyword evidence="3" id="KW-0067">ATP-binding</keyword>
<dbReference type="RefSeq" id="WP_377906668.1">
    <property type="nucleotide sequence ID" value="NZ_JBHRZS010000007.1"/>
</dbReference>
<evidence type="ECO:0000259" key="4">
    <source>
        <dbReference type="SMART" id="SM00797"/>
    </source>
</evidence>
<protein>
    <submittedName>
        <fullName evidence="5">Biotin-dependent carboxyltransferase family protein</fullName>
    </submittedName>
</protein>
<comment type="caution">
    <text evidence="5">The sequence shown here is derived from an EMBL/GenBank/DDBJ whole genome shotgun (WGS) entry which is preliminary data.</text>
</comment>
<keyword evidence="6" id="KW-1185">Reference proteome</keyword>
<dbReference type="InterPro" id="IPR029000">
    <property type="entry name" value="Cyclophilin-like_dom_sf"/>
</dbReference>
<feature type="domain" description="Carboxyltransferase" evidence="4">
    <location>
        <begin position="29"/>
        <end position="288"/>
    </location>
</feature>
<sequence>MIKDIGIIRILKTGPSSKIRDLGRMGYSAWGVPCAEPADRKAFIWNNHLLRNQKNDAQLEINQPGFEVQFSEPTVICFAGAKAEIKINNQLSSSFGIQQIAANDILHVGKFSIGSVLYVGIRGGFQSEIVMGSRSMFASVTSKAHIDKGDEVNFFTNMTARLSSSYARATYDTDYLTTEIISVYPGPEWHLLSSAQKQFLQSSKFHVSQMKNTMAVQLEELLPNKLSEMLTSPVFPGTVQLTPGGKLICLMQDAQVTGGYPRVLQLDTSEWNILAQKKPGSTFSFKII</sequence>